<accession>A0ABW2P8P7</accession>
<evidence type="ECO:0000313" key="4">
    <source>
        <dbReference type="Proteomes" id="UP001596496"/>
    </source>
</evidence>
<name>A0ABW2P8P7_9ACTN</name>
<feature type="domain" description="HTH luxR-type" evidence="2">
    <location>
        <begin position="293"/>
        <end position="361"/>
    </location>
</feature>
<keyword evidence="4" id="KW-1185">Reference proteome</keyword>
<dbReference type="SUPFAM" id="SSF46894">
    <property type="entry name" value="C-terminal effector domain of the bipartite response regulators"/>
    <property type="match status" value="1"/>
</dbReference>
<dbReference type="Proteomes" id="UP001596496">
    <property type="component" value="Unassembled WGS sequence"/>
</dbReference>
<gene>
    <name evidence="3" type="ORF">ACFQSB_25065</name>
</gene>
<comment type="caution">
    <text evidence="3">The sequence shown here is derived from an EMBL/GenBank/DDBJ whole genome shotgun (WGS) entry which is preliminary data.</text>
</comment>
<feature type="compositionally biased region" description="Low complexity" evidence="1">
    <location>
        <begin position="289"/>
        <end position="299"/>
    </location>
</feature>
<sequence length="369" mass="39528">MDPSPGASWAGTGLTPLAGQVLEYLVGHPDSGERTVAAAVGATAEDTRLTLASLEADLLAVRVDGTPAGAGVEGPPSRWRASPPRSSLGSLLARRRQDLARAELYMERLHELYRAAAHRYVDSDLFEVLTTPAEVATRYAHLLRTAREEVLHLAKPPYVTSVPVPRDGEGRPGPVAEPVWGEEVRLRSVYDSDGFTDAVSLETALRGTSRGGELRLAPDVPMKLAVFDRTAAIMPLGGADPAGGSLVVHSPPLLEVLTALFENIWHRAVPVALSPHPRPPAPDDRTSPAADRAAVRASALGGPDERTREILLLLSAGMKDEAVARVLHLSRRTVQKHISDAAKTLGARTRFQIALLARDRGWLHPGQDT</sequence>
<organism evidence="3 4">
    <name type="scientific">Sphaerisporangium rhizosphaerae</name>
    <dbReference type="NCBI Taxonomy" id="2269375"/>
    <lineage>
        <taxon>Bacteria</taxon>
        <taxon>Bacillati</taxon>
        <taxon>Actinomycetota</taxon>
        <taxon>Actinomycetes</taxon>
        <taxon>Streptosporangiales</taxon>
        <taxon>Streptosporangiaceae</taxon>
        <taxon>Sphaerisporangium</taxon>
    </lineage>
</organism>
<dbReference type="SMART" id="SM00421">
    <property type="entry name" value="HTH_LUXR"/>
    <property type="match status" value="1"/>
</dbReference>
<dbReference type="InterPro" id="IPR016032">
    <property type="entry name" value="Sig_transdc_resp-reg_C-effctor"/>
</dbReference>
<feature type="region of interest" description="Disordered" evidence="1">
    <location>
        <begin position="273"/>
        <end position="299"/>
    </location>
</feature>
<dbReference type="Pfam" id="PF00196">
    <property type="entry name" value="GerE"/>
    <property type="match status" value="1"/>
</dbReference>
<feature type="region of interest" description="Disordered" evidence="1">
    <location>
        <begin position="67"/>
        <end position="86"/>
    </location>
</feature>
<dbReference type="InterPro" id="IPR051797">
    <property type="entry name" value="TrmB-like"/>
</dbReference>
<dbReference type="CDD" id="cd06170">
    <property type="entry name" value="LuxR_C_like"/>
    <property type="match status" value="1"/>
</dbReference>
<dbReference type="EMBL" id="JBHTCG010000019">
    <property type="protein sequence ID" value="MFC7385503.1"/>
    <property type="molecule type" value="Genomic_DNA"/>
</dbReference>
<evidence type="ECO:0000259" key="2">
    <source>
        <dbReference type="PROSITE" id="PS50043"/>
    </source>
</evidence>
<reference evidence="4" key="1">
    <citation type="journal article" date="2019" name="Int. J. Syst. Evol. Microbiol.">
        <title>The Global Catalogue of Microorganisms (GCM) 10K type strain sequencing project: providing services to taxonomists for standard genome sequencing and annotation.</title>
        <authorList>
            <consortium name="The Broad Institute Genomics Platform"/>
            <consortium name="The Broad Institute Genome Sequencing Center for Infectious Disease"/>
            <person name="Wu L."/>
            <person name="Ma J."/>
        </authorList>
    </citation>
    <scope>NUCLEOTIDE SEQUENCE [LARGE SCALE GENOMIC DNA]</scope>
    <source>
        <strain evidence="4">CECT 7649</strain>
    </source>
</reference>
<proteinExistence type="predicted"/>
<feature type="compositionally biased region" description="Low complexity" evidence="1">
    <location>
        <begin position="75"/>
        <end position="86"/>
    </location>
</feature>
<dbReference type="PANTHER" id="PTHR34293">
    <property type="entry name" value="HTH-TYPE TRANSCRIPTIONAL REGULATOR TRMBL2"/>
    <property type="match status" value="1"/>
</dbReference>
<evidence type="ECO:0000313" key="3">
    <source>
        <dbReference type="EMBL" id="MFC7385503.1"/>
    </source>
</evidence>
<dbReference type="PANTHER" id="PTHR34293:SF1">
    <property type="entry name" value="HTH-TYPE TRANSCRIPTIONAL REGULATOR TRMBL2"/>
    <property type="match status" value="1"/>
</dbReference>
<dbReference type="Gene3D" id="1.10.10.10">
    <property type="entry name" value="Winged helix-like DNA-binding domain superfamily/Winged helix DNA-binding domain"/>
    <property type="match status" value="1"/>
</dbReference>
<dbReference type="InterPro" id="IPR000792">
    <property type="entry name" value="Tscrpt_reg_LuxR_C"/>
</dbReference>
<dbReference type="RefSeq" id="WP_380829430.1">
    <property type="nucleotide sequence ID" value="NZ_JBHTCG010000019.1"/>
</dbReference>
<protein>
    <submittedName>
        <fullName evidence="3">LuxR C-terminal-related transcriptional regulator</fullName>
    </submittedName>
</protein>
<dbReference type="InterPro" id="IPR036388">
    <property type="entry name" value="WH-like_DNA-bd_sf"/>
</dbReference>
<dbReference type="PROSITE" id="PS50043">
    <property type="entry name" value="HTH_LUXR_2"/>
    <property type="match status" value="1"/>
</dbReference>
<evidence type="ECO:0000256" key="1">
    <source>
        <dbReference type="SAM" id="MobiDB-lite"/>
    </source>
</evidence>